<dbReference type="InterPro" id="IPR027094">
    <property type="entry name" value="Mitofusin_fam"/>
</dbReference>
<dbReference type="AlphaFoldDB" id="A0A9X3WUF6"/>
<dbReference type="CDD" id="cd09912">
    <property type="entry name" value="DLP_2"/>
    <property type="match status" value="2"/>
</dbReference>
<name>A0A9X3WUF6_9BACI</name>
<keyword evidence="6" id="KW-0175">Coiled coil</keyword>
<accession>A0A9X3WUF6</accession>
<comment type="caution">
    <text evidence="8">The sequence shown here is derived from an EMBL/GenBank/DDBJ whole genome shotgun (WGS) entry which is preliminary data.</text>
</comment>
<keyword evidence="9" id="KW-1185">Reference proteome</keyword>
<evidence type="ECO:0000313" key="8">
    <source>
        <dbReference type="EMBL" id="MDC3425900.1"/>
    </source>
</evidence>
<dbReference type="Pfam" id="PF00350">
    <property type="entry name" value="Dynamin_N"/>
    <property type="match status" value="2"/>
</dbReference>
<gene>
    <name evidence="8" type="ORF">NC797_15450</name>
</gene>
<proteinExistence type="predicted"/>
<sequence length="1207" mass="139528">MGSIVANKINLENLAAIYQELMVDKHITQANKVLDLIEKIKDQSFVISFSGHFSAGKSSMINQLLGEDLLPESPIPTSANIVKISAGSGYARVYFNKDEPMEYKEPYDLETIKSYCKDGDAITKVEISKDTTVIPANVSIMDTPGIDSSNDADRVMTESSLHVVDVMFYVMDYNHVQSEVNLQFLQEMQQRSKPIYIVINQMDKHREEELSFQQFDESVKQSLAQWGIIPEALFYTSLKSPNHELNQFSRVQNNLKELMKKKEDFVEQTVVNAVDTIIQEHKNWLQEEVQSKKEALQDELAGIEKIQLDPFLTKAKLDEVKQLPKKAEKEFRSIVDTTLNNAYLMPFNIREKAEAVLESEQNNFKVGLLFSKKKTDQERAERLQSFYSSFIETAEAAVQWKLRDKMKEWAKQFNVLTDQRIQTVIQDFSVSFPRERLTELIKSGAKNTNAYLLVYTDDVANEYKRQAKKEAYNILEQCLRQLEAKAKTETSRLEDSLRVSNRYEQLQLEIDQLDTGIEDRTRTLTELLTNDLSDSSFVDLVEKKLQTRKKQFRQGQGYMLSDTTERAEQQAKHQTQDRAEETMPLSVEDTIFRMNRAANLLKERNGFQSIRKNLLQKTDRLENRNYTVALFGAFSAGKSSFANALLGENILPVSPNPTTAAINKICPPTTENPHGTVRVKLKSLTKIVEDVSYIFEESLNEIKNIEVLLSWVKSRKNSVDLEHKHRSFLEALITGYDLLGEQLGKQMQVTLTEFPDYVAKESLACYVEWMELYYDCPLTRHGITIVDTPGADSVNSRHTDVSFDYMKEADAILFVTYYNHAFSKADREFLTQLGRVKDAFSLDKMFFIVNAADLAKTDSELKIVTDYVRDQLSPFGIYFPRMFPVSSHQAMKEKQGIIDGESGLSSFEKSFYHFIEEELSEIMVRSSLFDMKRALNVLDRYITSASLNRNEKMAVRAKYVEQKQRIENKMKTFANEAYEHAISQKIEKQVYYVRERVMIQFSDTFKENLNPATIQGNGKTAKLDVQKNLSRFIHELGFQLSQELQAVSLRIESFLTDKAQQFNEEMMMQTCAGEEELAFPDVEEKRFETQRFSEHLQIKENIVEQAASKFKNTKAFFEKNEKEVMKTYLKEVLYSPITDYLESNRKQVEAFYLKQWEQFVLQIKDQALDTAEQYFDGLLYTLSDNMDVSELKTTYKQLNELIPWDNE</sequence>
<evidence type="ECO:0000256" key="1">
    <source>
        <dbReference type="ARBA" id="ARBA00004370"/>
    </source>
</evidence>
<keyword evidence="4" id="KW-0342">GTP-binding</keyword>
<dbReference type="GO" id="GO:0005525">
    <property type="term" value="F:GTP binding"/>
    <property type="evidence" value="ECO:0007669"/>
    <property type="project" value="UniProtKB-KW"/>
</dbReference>
<reference evidence="8" key="1">
    <citation type="submission" date="2022-06" db="EMBL/GenBank/DDBJ databases">
        <title>Aquibacillus sp. a new bacterium isolated from soil saline samples.</title>
        <authorList>
            <person name="Galisteo C."/>
            <person name="De La Haba R."/>
            <person name="Sanchez-Porro C."/>
            <person name="Ventosa A."/>
        </authorList>
    </citation>
    <scope>NUCLEOTIDE SEQUENCE</scope>
    <source>
        <strain evidence="8">3ASR75-11</strain>
    </source>
</reference>
<comment type="subcellular location">
    <subcellularLocation>
        <location evidence="1">Membrane</location>
    </subcellularLocation>
</comment>
<dbReference type="InterPro" id="IPR027417">
    <property type="entry name" value="P-loop_NTPase"/>
</dbReference>
<organism evidence="8 9">
    <name type="scientific">Terrihalobacillus insolitus</name>
    <dbReference type="NCBI Taxonomy" id="2950438"/>
    <lineage>
        <taxon>Bacteria</taxon>
        <taxon>Bacillati</taxon>
        <taxon>Bacillota</taxon>
        <taxon>Bacilli</taxon>
        <taxon>Bacillales</taxon>
        <taxon>Bacillaceae</taxon>
        <taxon>Terrihalobacillus</taxon>
    </lineage>
</organism>
<dbReference type="Proteomes" id="UP001145050">
    <property type="component" value="Unassembled WGS sequence"/>
</dbReference>
<evidence type="ECO:0000313" key="9">
    <source>
        <dbReference type="Proteomes" id="UP001145050"/>
    </source>
</evidence>
<dbReference type="GO" id="GO:0008053">
    <property type="term" value="P:mitochondrial fusion"/>
    <property type="evidence" value="ECO:0007669"/>
    <property type="project" value="TreeGrafter"/>
</dbReference>
<feature type="domain" description="Dynamin N-terminal" evidence="7">
    <location>
        <begin position="48"/>
        <end position="202"/>
    </location>
</feature>
<dbReference type="PANTHER" id="PTHR10465">
    <property type="entry name" value="TRANSMEMBRANE GTPASE FZO1"/>
    <property type="match status" value="1"/>
</dbReference>
<dbReference type="EMBL" id="JAMQKB010000024">
    <property type="protein sequence ID" value="MDC3425900.1"/>
    <property type="molecule type" value="Genomic_DNA"/>
</dbReference>
<evidence type="ECO:0000256" key="5">
    <source>
        <dbReference type="ARBA" id="ARBA00023136"/>
    </source>
</evidence>
<evidence type="ECO:0000259" key="7">
    <source>
        <dbReference type="Pfam" id="PF00350"/>
    </source>
</evidence>
<keyword evidence="2" id="KW-0547">Nucleotide-binding</keyword>
<dbReference type="Gene3D" id="3.40.50.300">
    <property type="entry name" value="P-loop containing nucleotide triphosphate hydrolases"/>
    <property type="match status" value="2"/>
</dbReference>
<dbReference type="GO" id="GO:0003924">
    <property type="term" value="F:GTPase activity"/>
    <property type="evidence" value="ECO:0007669"/>
    <property type="project" value="InterPro"/>
</dbReference>
<evidence type="ECO:0000256" key="6">
    <source>
        <dbReference type="SAM" id="Coils"/>
    </source>
</evidence>
<evidence type="ECO:0000256" key="3">
    <source>
        <dbReference type="ARBA" id="ARBA00022801"/>
    </source>
</evidence>
<feature type="coiled-coil region" evidence="6">
    <location>
        <begin position="248"/>
        <end position="306"/>
    </location>
</feature>
<dbReference type="GO" id="GO:0016020">
    <property type="term" value="C:membrane"/>
    <property type="evidence" value="ECO:0007669"/>
    <property type="project" value="UniProtKB-SubCell"/>
</dbReference>
<protein>
    <submittedName>
        <fullName evidence="8">Dynamin family protein</fullName>
    </submittedName>
</protein>
<keyword evidence="5" id="KW-0472">Membrane</keyword>
<dbReference type="SUPFAM" id="SSF52540">
    <property type="entry name" value="P-loop containing nucleoside triphosphate hydrolases"/>
    <property type="match status" value="2"/>
</dbReference>
<dbReference type="RefSeq" id="WP_272437719.1">
    <property type="nucleotide sequence ID" value="NZ_JAMQKB010000024.1"/>
</dbReference>
<evidence type="ECO:0000256" key="2">
    <source>
        <dbReference type="ARBA" id="ARBA00022741"/>
    </source>
</evidence>
<feature type="domain" description="Dynamin N-terminal" evidence="7">
    <location>
        <begin position="628"/>
        <end position="850"/>
    </location>
</feature>
<dbReference type="InterPro" id="IPR045063">
    <property type="entry name" value="Dynamin_N"/>
</dbReference>
<evidence type="ECO:0000256" key="4">
    <source>
        <dbReference type="ARBA" id="ARBA00023134"/>
    </source>
</evidence>
<dbReference type="PANTHER" id="PTHR10465:SF0">
    <property type="entry name" value="SARCALUMENIN"/>
    <property type="match status" value="1"/>
</dbReference>
<keyword evidence="3" id="KW-0378">Hydrolase</keyword>